<name>A0A1F8EB83_9BACT</name>
<dbReference type="Gene3D" id="1.10.10.10">
    <property type="entry name" value="Winged helix-like DNA-binding domain superfamily/Winged helix DNA-binding domain"/>
    <property type="match status" value="1"/>
</dbReference>
<evidence type="ECO:0000313" key="4">
    <source>
        <dbReference type="EMBL" id="OGM98154.1"/>
    </source>
</evidence>
<organism evidence="4 5">
    <name type="scientific">Candidatus Yanofskybacteria bacterium RIFCSPHIGHO2_01_FULL_41_21</name>
    <dbReference type="NCBI Taxonomy" id="1802660"/>
    <lineage>
        <taxon>Bacteria</taxon>
        <taxon>Candidatus Yanofskyibacteriota</taxon>
    </lineage>
</organism>
<protein>
    <recommendedName>
        <fullName evidence="3">HTH deoR-type domain-containing protein</fullName>
    </recommendedName>
</protein>
<feature type="domain" description="HTH deoR-type" evidence="3">
    <location>
        <begin position="148"/>
        <end position="201"/>
    </location>
</feature>
<proteinExistence type="predicted"/>
<evidence type="ECO:0000256" key="1">
    <source>
        <dbReference type="ARBA" id="ARBA00023015"/>
    </source>
</evidence>
<keyword evidence="1" id="KW-0805">Transcription regulation</keyword>
<accession>A0A1F8EB83</accession>
<evidence type="ECO:0000259" key="3">
    <source>
        <dbReference type="Pfam" id="PF08220"/>
    </source>
</evidence>
<keyword evidence="2" id="KW-0804">Transcription</keyword>
<gene>
    <name evidence="4" type="ORF">A2735_00400</name>
</gene>
<dbReference type="GO" id="GO:0003700">
    <property type="term" value="F:DNA-binding transcription factor activity"/>
    <property type="evidence" value="ECO:0007669"/>
    <property type="project" value="InterPro"/>
</dbReference>
<evidence type="ECO:0000256" key="2">
    <source>
        <dbReference type="ARBA" id="ARBA00023163"/>
    </source>
</evidence>
<dbReference type="InterPro" id="IPR036390">
    <property type="entry name" value="WH_DNA-bd_sf"/>
</dbReference>
<comment type="caution">
    <text evidence="4">The sequence shown here is derived from an EMBL/GenBank/DDBJ whole genome shotgun (WGS) entry which is preliminary data.</text>
</comment>
<dbReference type="Proteomes" id="UP000178520">
    <property type="component" value="Unassembled WGS sequence"/>
</dbReference>
<dbReference type="SUPFAM" id="SSF46785">
    <property type="entry name" value="Winged helix' DNA-binding domain"/>
    <property type="match status" value="1"/>
</dbReference>
<dbReference type="Pfam" id="PF08220">
    <property type="entry name" value="HTH_DeoR"/>
    <property type="match status" value="1"/>
</dbReference>
<dbReference type="InterPro" id="IPR001034">
    <property type="entry name" value="DeoR_HTH"/>
</dbReference>
<reference evidence="4 5" key="1">
    <citation type="journal article" date="2016" name="Nat. Commun.">
        <title>Thousands of microbial genomes shed light on interconnected biogeochemical processes in an aquifer system.</title>
        <authorList>
            <person name="Anantharaman K."/>
            <person name="Brown C.T."/>
            <person name="Hug L.A."/>
            <person name="Sharon I."/>
            <person name="Castelle C.J."/>
            <person name="Probst A.J."/>
            <person name="Thomas B.C."/>
            <person name="Singh A."/>
            <person name="Wilkins M.J."/>
            <person name="Karaoz U."/>
            <person name="Brodie E.L."/>
            <person name="Williams K.H."/>
            <person name="Hubbard S.S."/>
            <person name="Banfield J.F."/>
        </authorList>
    </citation>
    <scope>NUCLEOTIDE SEQUENCE [LARGE SCALE GENOMIC DNA]</scope>
</reference>
<dbReference type="InterPro" id="IPR036388">
    <property type="entry name" value="WH-like_DNA-bd_sf"/>
</dbReference>
<evidence type="ECO:0000313" key="5">
    <source>
        <dbReference type="Proteomes" id="UP000178520"/>
    </source>
</evidence>
<dbReference type="AlphaFoldDB" id="A0A1F8EB83"/>
<sequence>MTKEYQKLFIRMMTSLFQTQQSVIDLFFKNRLNEDTEHLISGHIQYQVDLSEESRRDFIRTLKDLNKTLQEIIYLEKGDIIQLSITQEQVLRYLLSFIQGIQIKKEISNKVEVVTEPTEPTEPTPLITASSPVVWKTKQGKGKLTKTQEQILEFVRKEPDCRTKDVMNQFSVLSQRTVKRGLKELNEEGKIAKRIERGAVYYSAK</sequence>
<dbReference type="EMBL" id="MGJA01000003">
    <property type="protein sequence ID" value="OGM98154.1"/>
    <property type="molecule type" value="Genomic_DNA"/>
</dbReference>